<accession>Q7MSL9</accession>
<proteinExistence type="predicted"/>
<feature type="transmembrane region" description="Helical" evidence="1">
    <location>
        <begin position="38"/>
        <end position="61"/>
    </location>
</feature>
<keyword evidence="1" id="KW-0472">Membrane</keyword>
<dbReference type="STRING" id="273121.WS0319"/>
<dbReference type="EMBL" id="BX571657">
    <property type="protein sequence ID" value="CAE09470.1"/>
    <property type="molecule type" value="Genomic_DNA"/>
</dbReference>
<keyword evidence="1" id="KW-1133">Transmembrane helix</keyword>
<dbReference type="AlphaFoldDB" id="Q7MSL9"/>
<reference evidence="2 3" key="1">
    <citation type="journal article" date="2003" name="Proc. Natl. Acad. Sci. U.S.A.">
        <title>Complete genome sequence and analysis of Wolinella succinogenes.</title>
        <authorList>
            <person name="Baar C."/>
            <person name="Eppinger M."/>
            <person name="Raddatz G."/>
            <person name="Simon JM."/>
            <person name="Lanz C."/>
            <person name="Klimmek O."/>
            <person name="Nandakumar R."/>
            <person name="Gross R."/>
            <person name="Rosinus A."/>
            <person name="Keller H."/>
            <person name="Jagtap P."/>
            <person name="Linke B."/>
            <person name="Meyer F."/>
            <person name="Lederer H."/>
            <person name="Schuster S.C."/>
        </authorList>
    </citation>
    <scope>NUCLEOTIDE SEQUENCE [LARGE SCALE GENOMIC DNA]</scope>
    <source>
        <strain evidence="3">ATCC 29543 / DSM 1740 / CCUG 13145 / JCM 31913 / LMG 7466 / NCTC 11488 / FDC 602W</strain>
    </source>
</reference>
<sequence>MREVWFERLLGFLLGVSWAMALVGGLYAALIFSALGWVISLVAFLFGSIFGFFFVILFEFIHRSLQNKQRELALLESILDSLQRASSSKRDEDEKLSNH</sequence>
<feature type="transmembrane region" description="Helical" evidence="1">
    <location>
        <begin position="12"/>
        <end position="32"/>
    </location>
</feature>
<keyword evidence="1" id="KW-0812">Transmembrane</keyword>
<dbReference type="Proteomes" id="UP000000422">
    <property type="component" value="Chromosome"/>
</dbReference>
<evidence type="ECO:0000313" key="3">
    <source>
        <dbReference type="Proteomes" id="UP000000422"/>
    </source>
</evidence>
<protein>
    <submittedName>
        <fullName evidence="2">Uncharacterized protein</fullName>
    </submittedName>
</protein>
<name>Q7MSL9_WOLSU</name>
<gene>
    <name evidence="2" type="ordered locus">WS0319</name>
</gene>
<keyword evidence="3" id="KW-1185">Reference proteome</keyword>
<dbReference type="RefSeq" id="WP_011138271.1">
    <property type="nucleotide sequence ID" value="NC_005090.1"/>
</dbReference>
<dbReference type="KEGG" id="wsu:WS0319"/>
<evidence type="ECO:0000256" key="1">
    <source>
        <dbReference type="SAM" id="Phobius"/>
    </source>
</evidence>
<dbReference type="HOGENOM" id="CLU_185380_0_0_7"/>
<evidence type="ECO:0000313" key="2">
    <source>
        <dbReference type="EMBL" id="CAE09470.1"/>
    </source>
</evidence>
<organism evidence="3">
    <name type="scientific">Wolinella succinogenes (strain ATCC 29543 / DSM 1740 / CCUG 13145 / JCM 31913 / LMG 7466 / NCTC 11488 / FDC 602W)</name>
    <name type="common">Vibrio succinogenes</name>
    <dbReference type="NCBI Taxonomy" id="273121"/>
    <lineage>
        <taxon>Bacteria</taxon>
        <taxon>Pseudomonadati</taxon>
        <taxon>Campylobacterota</taxon>
        <taxon>Epsilonproteobacteria</taxon>
        <taxon>Campylobacterales</taxon>
        <taxon>Helicobacteraceae</taxon>
        <taxon>Wolinella</taxon>
    </lineage>
</organism>